<dbReference type="SUPFAM" id="SSF56300">
    <property type="entry name" value="Metallo-dependent phosphatases"/>
    <property type="match status" value="1"/>
</dbReference>
<comment type="caution">
    <text evidence="2">The sequence shown here is derived from an EMBL/GenBank/DDBJ whole genome shotgun (WGS) entry which is preliminary data.</text>
</comment>
<dbReference type="Pfam" id="PF00149">
    <property type="entry name" value="Metallophos"/>
    <property type="match status" value="1"/>
</dbReference>
<dbReference type="RefSeq" id="WP_349229611.1">
    <property type="nucleotide sequence ID" value="NZ_JBBMFJ010000019.1"/>
</dbReference>
<organism evidence="2 3">
    <name type="scientific">Ventrimonas faecis</name>
    <dbReference type="NCBI Taxonomy" id="3133170"/>
    <lineage>
        <taxon>Bacteria</taxon>
        <taxon>Bacillati</taxon>
        <taxon>Bacillota</taxon>
        <taxon>Clostridia</taxon>
        <taxon>Lachnospirales</taxon>
        <taxon>Lachnospiraceae</taxon>
        <taxon>Ventrimonas</taxon>
    </lineage>
</organism>
<gene>
    <name evidence="2" type="ORF">WMO41_09935</name>
</gene>
<feature type="domain" description="Calcineurin-like phosphoesterase" evidence="1">
    <location>
        <begin position="3"/>
        <end position="211"/>
    </location>
</feature>
<evidence type="ECO:0000259" key="1">
    <source>
        <dbReference type="Pfam" id="PF00149"/>
    </source>
</evidence>
<protein>
    <submittedName>
        <fullName evidence="2">Metallophosphoesterase</fullName>
    </submittedName>
</protein>
<dbReference type="PIRSF" id="PIRSF033094">
    <property type="entry name" value="Pesterase_CT488"/>
    <property type="match status" value="1"/>
</dbReference>
<dbReference type="InterPro" id="IPR004843">
    <property type="entry name" value="Calcineurin-like_PHP"/>
</dbReference>
<reference evidence="2 3" key="1">
    <citation type="submission" date="2024-03" db="EMBL/GenBank/DDBJ databases">
        <title>Human intestinal bacterial collection.</title>
        <authorList>
            <person name="Pauvert C."/>
            <person name="Hitch T.C.A."/>
            <person name="Clavel T."/>
        </authorList>
    </citation>
    <scope>NUCLEOTIDE SEQUENCE [LARGE SCALE GENOMIC DNA]</scope>
    <source>
        <strain evidence="2 3">CLA-AP-H27</strain>
    </source>
</reference>
<proteinExistence type="predicted"/>
<name>A0ABV1HPE4_9FIRM</name>
<keyword evidence="3" id="KW-1185">Reference proteome</keyword>
<evidence type="ECO:0000313" key="3">
    <source>
        <dbReference type="Proteomes" id="UP001437460"/>
    </source>
</evidence>
<dbReference type="Proteomes" id="UP001437460">
    <property type="component" value="Unassembled WGS sequence"/>
</dbReference>
<dbReference type="Gene3D" id="3.60.21.10">
    <property type="match status" value="1"/>
</dbReference>
<evidence type="ECO:0000313" key="2">
    <source>
        <dbReference type="EMBL" id="MEQ2563473.1"/>
    </source>
</evidence>
<dbReference type="EMBL" id="JBBMFJ010000019">
    <property type="protein sequence ID" value="MEQ2563473.1"/>
    <property type="molecule type" value="Genomic_DNA"/>
</dbReference>
<dbReference type="InterPro" id="IPR014578">
    <property type="entry name" value="Pesterase_CT488"/>
</dbReference>
<dbReference type="InterPro" id="IPR029052">
    <property type="entry name" value="Metallo-depent_PP-like"/>
</dbReference>
<sequence>MALYALGDMHLAFSIDKPMDKFGKVWKKHEEKLEKNCRKLIGNEDTFVITGDHSWGKNLSEAKADLAFIAALPGNKILLRGNHDKFWDAKKTAVLNQEYEPQLHFLQNNHYHYQDYALVGTKGYTFEGPFYINSKGQIVGWDEANEKQAKKLVAREAERLRISFESAREAGFRKYIMFLHYPPTNIVEEESIFTRMAEEYGVEHVVYSHCHGESRYGDSIHGVHHGIRYHLVSGDYLNFKPEKILD</sequence>
<accession>A0ABV1HPE4</accession>